<dbReference type="EMBL" id="BOMB01000036">
    <property type="protein sequence ID" value="GID15020.1"/>
    <property type="molecule type" value="Genomic_DNA"/>
</dbReference>
<gene>
    <name evidence="3" type="ORF">Aru02nite_59090</name>
</gene>
<evidence type="ECO:0000256" key="2">
    <source>
        <dbReference type="SAM" id="Phobius"/>
    </source>
</evidence>
<feature type="region of interest" description="Disordered" evidence="1">
    <location>
        <begin position="1"/>
        <end position="20"/>
    </location>
</feature>
<keyword evidence="2" id="KW-1133">Transmembrane helix</keyword>
<evidence type="ECO:0000313" key="4">
    <source>
        <dbReference type="Proteomes" id="UP000612808"/>
    </source>
</evidence>
<feature type="transmembrane region" description="Helical" evidence="2">
    <location>
        <begin position="46"/>
        <end position="68"/>
    </location>
</feature>
<reference evidence="3" key="1">
    <citation type="submission" date="2021-01" db="EMBL/GenBank/DDBJ databases">
        <title>Whole genome shotgun sequence of Actinocatenispora rupis NBRC 107355.</title>
        <authorList>
            <person name="Komaki H."/>
            <person name="Tamura T."/>
        </authorList>
    </citation>
    <scope>NUCLEOTIDE SEQUENCE</scope>
    <source>
        <strain evidence="3">NBRC 107355</strain>
    </source>
</reference>
<evidence type="ECO:0000256" key="1">
    <source>
        <dbReference type="SAM" id="MobiDB-lite"/>
    </source>
</evidence>
<comment type="caution">
    <text evidence="3">The sequence shown here is derived from an EMBL/GenBank/DDBJ whole genome shotgun (WGS) entry which is preliminary data.</text>
</comment>
<name>A0A8J3NFL8_9ACTN</name>
<sequence length="249" mass="26384">MTSVDTRQRDRNVGEPGEQRREFLRAFTEQGWARPGVERPTARPHVTLIVATVATLFALLAGVAMQLIKPVKLKPTTHRAAAAPTAAATWSAVAGWDCAAADDRGFTVTGRQSTWATVGSGAWTRNGCHGDYEAVPFTGTESGVAPSVEWWFRPAAAMVRCRVQVLVPAPHPEVYQQVRAVTYSVLDGPGGTELARFTIDQGVSTTTWVPGGTYPVGGKGITVRLSSGGKSPSARAGLAVAQVKVGCTR</sequence>
<organism evidence="3 4">
    <name type="scientific">Actinocatenispora rupis</name>
    <dbReference type="NCBI Taxonomy" id="519421"/>
    <lineage>
        <taxon>Bacteria</taxon>
        <taxon>Bacillati</taxon>
        <taxon>Actinomycetota</taxon>
        <taxon>Actinomycetes</taxon>
        <taxon>Micromonosporales</taxon>
        <taxon>Micromonosporaceae</taxon>
        <taxon>Actinocatenispora</taxon>
    </lineage>
</organism>
<protein>
    <submittedName>
        <fullName evidence="3">Uncharacterized protein</fullName>
    </submittedName>
</protein>
<keyword evidence="2" id="KW-0812">Transmembrane</keyword>
<dbReference type="Proteomes" id="UP000612808">
    <property type="component" value="Unassembled WGS sequence"/>
</dbReference>
<keyword evidence="4" id="KW-1185">Reference proteome</keyword>
<evidence type="ECO:0000313" key="3">
    <source>
        <dbReference type="EMBL" id="GID15020.1"/>
    </source>
</evidence>
<accession>A0A8J3NFL8</accession>
<dbReference type="AlphaFoldDB" id="A0A8J3NFL8"/>
<keyword evidence="2" id="KW-0472">Membrane</keyword>
<dbReference type="RefSeq" id="WP_203663119.1">
    <property type="nucleotide sequence ID" value="NZ_BAAAZM010000012.1"/>
</dbReference>
<proteinExistence type="predicted"/>